<dbReference type="Proteomes" id="UP000076925">
    <property type="component" value="Unassembled WGS sequence"/>
</dbReference>
<dbReference type="RefSeq" id="WP_017748365.1">
    <property type="nucleotide sequence ID" value="NZ_KQ976354.1"/>
</dbReference>
<accession>A0A139XFF2</accession>
<keyword evidence="2" id="KW-1185">Reference proteome</keyword>
<protein>
    <submittedName>
        <fullName evidence="1">Uncharacterized protein</fullName>
    </submittedName>
</protein>
<dbReference type="OrthoDB" id="494804at2"/>
<dbReference type="EMBL" id="ANNX02000015">
    <property type="protein sequence ID" value="KYC43420.1"/>
    <property type="molecule type" value="Genomic_DNA"/>
</dbReference>
<gene>
    <name evidence="1" type="ORF">WA1_11320</name>
</gene>
<comment type="caution">
    <text evidence="1">The sequence shown here is derived from an EMBL/GenBank/DDBJ whole genome shotgun (WGS) entry which is preliminary data.</text>
</comment>
<reference evidence="1 2" key="1">
    <citation type="journal article" date="2013" name="Genome Biol. Evol.">
        <title>Genomes of Stigonematalean cyanobacteria (subsection V) and the evolution of oxygenic photosynthesis from prokaryotes to plastids.</title>
        <authorList>
            <person name="Dagan T."/>
            <person name="Roettger M."/>
            <person name="Stucken K."/>
            <person name="Landan G."/>
            <person name="Koch R."/>
            <person name="Major P."/>
            <person name="Gould S.B."/>
            <person name="Goremykin V.V."/>
            <person name="Rippka R."/>
            <person name="Tandeau de Marsac N."/>
            <person name="Gugger M."/>
            <person name="Lockhart P.J."/>
            <person name="Allen J.F."/>
            <person name="Brune I."/>
            <person name="Maus I."/>
            <person name="Puhler A."/>
            <person name="Martin W.F."/>
        </authorList>
    </citation>
    <scope>NUCLEOTIDE SEQUENCE [LARGE SCALE GENOMIC DNA]</scope>
    <source>
        <strain evidence="1 2">PCC 7110</strain>
    </source>
</reference>
<proteinExistence type="predicted"/>
<evidence type="ECO:0000313" key="2">
    <source>
        <dbReference type="Proteomes" id="UP000076925"/>
    </source>
</evidence>
<name>A0A139XFF2_9CYAN</name>
<sequence length="217" mass="25053">MKTFAGYYTEFKLPQDFELPNNLLIIIREVWDRKYRDLYENGRKCNVEEAFEEIMQTFGMPINTIEHQRYVYMAMGMALAAQATLKHYFPDDSRPDIVIAKVNNWIKNGVEVPDDFADTLFPNINEGGMYQAADEAYNIFYGLLKTLNKESAYEAIIDILYDAITGDAISPFAAAKRDLFNWWIIDVVPSAYCLKLPSNLYQRTSVFPSLSEHLPKN</sequence>
<dbReference type="AlphaFoldDB" id="A0A139XFF2"/>
<organism evidence="1 2">
    <name type="scientific">Scytonema hofmannii PCC 7110</name>
    <dbReference type="NCBI Taxonomy" id="128403"/>
    <lineage>
        <taxon>Bacteria</taxon>
        <taxon>Bacillati</taxon>
        <taxon>Cyanobacteriota</taxon>
        <taxon>Cyanophyceae</taxon>
        <taxon>Nostocales</taxon>
        <taxon>Scytonemataceae</taxon>
        <taxon>Scytonema</taxon>
    </lineage>
</organism>
<evidence type="ECO:0000313" key="1">
    <source>
        <dbReference type="EMBL" id="KYC43420.1"/>
    </source>
</evidence>